<dbReference type="SUPFAM" id="SSF55073">
    <property type="entry name" value="Nucleotide cyclase"/>
    <property type="match status" value="1"/>
</dbReference>
<gene>
    <name evidence="2" type="ORF">LCGC14_0210310</name>
</gene>
<dbReference type="PANTHER" id="PTHR45138:SF9">
    <property type="entry name" value="DIGUANYLATE CYCLASE DGCM-RELATED"/>
    <property type="match status" value="1"/>
</dbReference>
<dbReference type="InterPro" id="IPR050469">
    <property type="entry name" value="Diguanylate_Cyclase"/>
</dbReference>
<dbReference type="GO" id="GO:0052621">
    <property type="term" value="F:diguanylate cyclase activity"/>
    <property type="evidence" value="ECO:0007669"/>
    <property type="project" value="TreeGrafter"/>
</dbReference>
<dbReference type="Gene3D" id="3.30.70.270">
    <property type="match status" value="1"/>
</dbReference>
<dbReference type="SMART" id="SM00267">
    <property type="entry name" value="GGDEF"/>
    <property type="match status" value="1"/>
</dbReference>
<dbReference type="SUPFAM" id="SSF55785">
    <property type="entry name" value="PYP-like sensor domain (PAS domain)"/>
    <property type="match status" value="1"/>
</dbReference>
<evidence type="ECO:0000313" key="2">
    <source>
        <dbReference type="EMBL" id="KKN92218.1"/>
    </source>
</evidence>
<dbReference type="AlphaFoldDB" id="A0A0F9XJG1"/>
<dbReference type="InterPro" id="IPR043128">
    <property type="entry name" value="Rev_trsase/Diguanyl_cyclase"/>
</dbReference>
<accession>A0A0F9XJG1</accession>
<dbReference type="FunFam" id="3.30.70.270:FF:000001">
    <property type="entry name" value="Diguanylate cyclase domain protein"/>
    <property type="match status" value="1"/>
</dbReference>
<dbReference type="CDD" id="cd01949">
    <property type="entry name" value="GGDEF"/>
    <property type="match status" value="1"/>
</dbReference>
<comment type="caution">
    <text evidence="2">The sequence shown here is derived from an EMBL/GenBank/DDBJ whole genome shotgun (WGS) entry which is preliminary data.</text>
</comment>
<reference evidence="2" key="1">
    <citation type="journal article" date="2015" name="Nature">
        <title>Complex archaea that bridge the gap between prokaryotes and eukaryotes.</title>
        <authorList>
            <person name="Spang A."/>
            <person name="Saw J.H."/>
            <person name="Jorgensen S.L."/>
            <person name="Zaremba-Niedzwiedzka K."/>
            <person name="Martijn J."/>
            <person name="Lind A.E."/>
            <person name="van Eijk R."/>
            <person name="Schleper C."/>
            <person name="Guy L."/>
            <person name="Ettema T.J."/>
        </authorList>
    </citation>
    <scope>NUCLEOTIDE SEQUENCE</scope>
</reference>
<feature type="domain" description="GGDEF" evidence="1">
    <location>
        <begin position="171"/>
        <end position="300"/>
    </location>
</feature>
<dbReference type="EMBL" id="LAZR01000096">
    <property type="protein sequence ID" value="KKN92218.1"/>
    <property type="molecule type" value="Genomic_DNA"/>
</dbReference>
<dbReference type="InterPro" id="IPR000160">
    <property type="entry name" value="GGDEF_dom"/>
</dbReference>
<dbReference type="Pfam" id="PF00990">
    <property type="entry name" value="GGDEF"/>
    <property type="match status" value="1"/>
</dbReference>
<evidence type="ECO:0000259" key="1">
    <source>
        <dbReference type="PROSITE" id="PS50887"/>
    </source>
</evidence>
<dbReference type="PANTHER" id="PTHR45138">
    <property type="entry name" value="REGULATORY COMPONENTS OF SENSORY TRANSDUCTION SYSTEM"/>
    <property type="match status" value="1"/>
</dbReference>
<dbReference type="InterPro" id="IPR035965">
    <property type="entry name" value="PAS-like_dom_sf"/>
</dbReference>
<sequence length="300" mass="33766">MPVNEIRAPQNVCADQLVAAIPGVIFQFHRAHNGHMHFPYLEGGAAVLKHVDREALAKNAGELVEQLTGKDHPKIMSAIERSARWMLPLTTRFRLPFPKANPHWIAVSAQPEPVNDGIRWNGIMMDISDQVIEEQRLRKLCDTDPLTELPNRRKLMVHLTQLASTSSRHGTPMTIMMIDIDHFKRLNDRWGHLHGDDVLKQLAVKAKSLLRCEDMVARLGGEEFMVVLPLTPLQQCHTLANRLCKTISMHDFGMGEGHVTLSIGIAEYRCGEPLTSLIERADQALYNAKDSGRNCVCLLR</sequence>
<proteinExistence type="predicted"/>
<dbReference type="PROSITE" id="PS50887">
    <property type="entry name" value="GGDEF"/>
    <property type="match status" value="1"/>
</dbReference>
<name>A0A0F9XJG1_9ZZZZ</name>
<dbReference type="NCBIfam" id="TIGR00254">
    <property type="entry name" value="GGDEF"/>
    <property type="match status" value="1"/>
</dbReference>
<dbReference type="InterPro" id="IPR029787">
    <property type="entry name" value="Nucleotide_cyclase"/>
</dbReference>
<protein>
    <recommendedName>
        <fullName evidence="1">GGDEF domain-containing protein</fullName>
    </recommendedName>
</protein>
<organism evidence="2">
    <name type="scientific">marine sediment metagenome</name>
    <dbReference type="NCBI Taxonomy" id="412755"/>
    <lineage>
        <taxon>unclassified sequences</taxon>
        <taxon>metagenomes</taxon>
        <taxon>ecological metagenomes</taxon>
    </lineage>
</organism>
<dbReference type="Gene3D" id="3.30.450.20">
    <property type="entry name" value="PAS domain"/>
    <property type="match status" value="1"/>
</dbReference>